<dbReference type="EMBL" id="MU839851">
    <property type="protein sequence ID" value="KAK1749937.1"/>
    <property type="molecule type" value="Genomic_DNA"/>
</dbReference>
<keyword evidence="3" id="KW-1185">Reference proteome</keyword>
<proteinExistence type="predicted"/>
<dbReference type="AlphaFoldDB" id="A0AAJ0F1F1"/>
<dbReference type="Proteomes" id="UP001239445">
    <property type="component" value="Unassembled WGS sequence"/>
</dbReference>
<comment type="caution">
    <text evidence="2">The sequence shown here is derived from an EMBL/GenBank/DDBJ whole genome shotgun (WGS) entry which is preliminary data.</text>
</comment>
<feature type="region of interest" description="Disordered" evidence="1">
    <location>
        <begin position="192"/>
        <end position="292"/>
    </location>
</feature>
<organism evidence="2 3">
    <name type="scientific">Echria macrotheca</name>
    <dbReference type="NCBI Taxonomy" id="438768"/>
    <lineage>
        <taxon>Eukaryota</taxon>
        <taxon>Fungi</taxon>
        <taxon>Dikarya</taxon>
        <taxon>Ascomycota</taxon>
        <taxon>Pezizomycotina</taxon>
        <taxon>Sordariomycetes</taxon>
        <taxon>Sordariomycetidae</taxon>
        <taxon>Sordariales</taxon>
        <taxon>Schizotheciaceae</taxon>
        <taxon>Echria</taxon>
    </lineage>
</organism>
<evidence type="ECO:0000313" key="2">
    <source>
        <dbReference type="EMBL" id="KAK1749937.1"/>
    </source>
</evidence>
<evidence type="ECO:0000313" key="3">
    <source>
        <dbReference type="Proteomes" id="UP001239445"/>
    </source>
</evidence>
<feature type="region of interest" description="Disordered" evidence="1">
    <location>
        <begin position="325"/>
        <end position="367"/>
    </location>
</feature>
<protein>
    <submittedName>
        <fullName evidence="2">Uncharacterized protein</fullName>
    </submittedName>
</protein>
<accession>A0AAJ0F1F1</accession>
<feature type="compositionally biased region" description="Basic and acidic residues" evidence="1">
    <location>
        <begin position="210"/>
        <end position="219"/>
    </location>
</feature>
<gene>
    <name evidence="2" type="ORF">QBC47DRAFT_439746</name>
</gene>
<name>A0AAJ0F1F1_9PEZI</name>
<reference evidence="2" key="1">
    <citation type="submission" date="2023-06" db="EMBL/GenBank/DDBJ databases">
        <title>Genome-scale phylogeny and comparative genomics of the fungal order Sordariales.</title>
        <authorList>
            <consortium name="Lawrence Berkeley National Laboratory"/>
            <person name="Hensen N."/>
            <person name="Bonometti L."/>
            <person name="Westerberg I."/>
            <person name="Brannstrom I.O."/>
            <person name="Guillou S."/>
            <person name="Cros-Aarteil S."/>
            <person name="Calhoun S."/>
            <person name="Haridas S."/>
            <person name="Kuo A."/>
            <person name="Mondo S."/>
            <person name="Pangilinan J."/>
            <person name="Riley R."/>
            <person name="Labutti K."/>
            <person name="Andreopoulos B."/>
            <person name="Lipzen A."/>
            <person name="Chen C."/>
            <person name="Yanf M."/>
            <person name="Daum C."/>
            <person name="Ng V."/>
            <person name="Clum A."/>
            <person name="Steindorff A."/>
            <person name="Ohm R."/>
            <person name="Martin F."/>
            <person name="Silar P."/>
            <person name="Natvig D."/>
            <person name="Lalanne C."/>
            <person name="Gautier V."/>
            <person name="Ament-Velasquez S.L."/>
            <person name="Kruys A."/>
            <person name="Hutchinson M.I."/>
            <person name="Powell A.J."/>
            <person name="Barry K."/>
            <person name="Miller A.N."/>
            <person name="Grigoriev I.V."/>
            <person name="Debuchy R."/>
            <person name="Gladieux P."/>
            <person name="Thoren M.H."/>
            <person name="Johannesson H."/>
        </authorList>
    </citation>
    <scope>NUCLEOTIDE SEQUENCE</scope>
    <source>
        <strain evidence="2">PSN4</strain>
    </source>
</reference>
<sequence>MPRYRHVPKVERRNGFIVKIRNRFTHELVANRSARISWTLSDRLEFQAHLVRWDCHASTLDNNTAISDLSDRLGVPLTHLRTRRERIAFKRKLIAALQYSLESLEIELSLNETWDALENRKRYDWPHHLREAVARGDWQGFAPTDVELHDNDLAEEDPIHEGKEADQEVGEQEGIYSDREELDGEMFGEEEAHQKELGAEDEQETLQQQDHCRRREADLRPAAFGLARESPHTPSRRTGLMSSVHCPGTARRLFQRARPRGSDAPETSQPQHPQSPQPSQPTRHLQPLSPESRPLSTMHLAFRSRAGLMHDSAPHPETHLPEAFFCKSRRSPPPSPSPTPRRDSDARVTPPLAQRNQAIRPDPAFPETPNTPIPCTPVEMIAAALASVPSTPTRLTSHTGNMRMGLPQRMIDELDRLESRLDTLGRKSVELQKGILFGGSGRRQFYKICEKRHAVEDQLFGHINEMRALGLGWAVAGGNGHDYLGAWV</sequence>
<evidence type="ECO:0000256" key="1">
    <source>
        <dbReference type="SAM" id="MobiDB-lite"/>
    </source>
</evidence>